<evidence type="ECO:0000313" key="1">
    <source>
        <dbReference type="EMBL" id="MCH87341.1"/>
    </source>
</evidence>
<proteinExistence type="predicted"/>
<dbReference type="InterPro" id="IPR032675">
    <property type="entry name" value="LRR_dom_sf"/>
</dbReference>
<comment type="caution">
    <text evidence="1">The sequence shown here is derived from an EMBL/GenBank/DDBJ whole genome shotgun (WGS) entry which is preliminary data.</text>
</comment>
<gene>
    <name evidence="1" type="ORF">A2U01_0008209</name>
</gene>
<accession>A0A392MJ21</accession>
<dbReference type="PANTHER" id="PTHR11017:SF562">
    <property type="entry name" value="ADP-RIBOSYL CYCLASE_CYCLIC ADP-RIBOSE HYDROLASE"/>
    <property type="match status" value="1"/>
</dbReference>
<sequence>KKKLGTVHLPENIMPFFDKLTYLEWNGYPLKTLPQPFRAEQLIQICLPHRNIEHLWYGMQELVNLEAIDLSECKQLTILPDLSGALKLKELRLSGCLKLCEVQASAFSKDTLDTLLLDGCTQLPSLMVL</sequence>
<dbReference type="Gene3D" id="3.80.10.10">
    <property type="entry name" value="Ribonuclease Inhibitor"/>
    <property type="match status" value="1"/>
</dbReference>
<name>A0A392MJ21_9FABA</name>
<dbReference type="SUPFAM" id="SSF52058">
    <property type="entry name" value="L domain-like"/>
    <property type="match status" value="1"/>
</dbReference>
<dbReference type="Proteomes" id="UP000265520">
    <property type="component" value="Unassembled WGS sequence"/>
</dbReference>
<dbReference type="AlphaFoldDB" id="A0A392MJ21"/>
<dbReference type="PANTHER" id="PTHR11017">
    <property type="entry name" value="LEUCINE-RICH REPEAT-CONTAINING PROTEIN"/>
    <property type="match status" value="1"/>
</dbReference>
<dbReference type="InterPro" id="IPR044974">
    <property type="entry name" value="Disease_R_plants"/>
</dbReference>
<keyword evidence="2" id="KW-1185">Reference proteome</keyword>
<feature type="non-terminal residue" evidence="1">
    <location>
        <position position="1"/>
    </location>
</feature>
<reference evidence="1 2" key="1">
    <citation type="journal article" date="2018" name="Front. Plant Sci.">
        <title>Red Clover (Trifolium pratense) and Zigzag Clover (T. medium) - A Picture of Genomic Similarities and Differences.</title>
        <authorList>
            <person name="Dluhosova J."/>
            <person name="Istvanek J."/>
            <person name="Nedelnik J."/>
            <person name="Repkova J."/>
        </authorList>
    </citation>
    <scope>NUCLEOTIDE SEQUENCE [LARGE SCALE GENOMIC DNA]</scope>
    <source>
        <strain evidence="2">cv. 10/8</strain>
        <tissue evidence="1">Leaf</tissue>
    </source>
</reference>
<dbReference type="GO" id="GO:0006952">
    <property type="term" value="P:defense response"/>
    <property type="evidence" value="ECO:0007669"/>
    <property type="project" value="InterPro"/>
</dbReference>
<dbReference type="EMBL" id="LXQA010012003">
    <property type="protein sequence ID" value="MCH87341.1"/>
    <property type="molecule type" value="Genomic_DNA"/>
</dbReference>
<organism evidence="1 2">
    <name type="scientific">Trifolium medium</name>
    <dbReference type="NCBI Taxonomy" id="97028"/>
    <lineage>
        <taxon>Eukaryota</taxon>
        <taxon>Viridiplantae</taxon>
        <taxon>Streptophyta</taxon>
        <taxon>Embryophyta</taxon>
        <taxon>Tracheophyta</taxon>
        <taxon>Spermatophyta</taxon>
        <taxon>Magnoliopsida</taxon>
        <taxon>eudicotyledons</taxon>
        <taxon>Gunneridae</taxon>
        <taxon>Pentapetalae</taxon>
        <taxon>rosids</taxon>
        <taxon>fabids</taxon>
        <taxon>Fabales</taxon>
        <taxon>Fabaceae</taxon>
        <taxon>Papilionoideae</taxon>
        <taxon>50 kb inversion clade</taxon>
        <taxon>NPAAA clade</taxon>
        <taxon>Hologalegina</taxon>
        <taxon>IRL clade</taxon>
        <taxon>Trifolieae</taxon>
        <taxon>Trifolium</taxon>
    </lineage>
</organism>
<evidence type="ECO:0000313" key="2">
    <source>
        <dbReference type="Proteomes" id="UP000265520"/>
    </source>
</evidence>
<protein>
    <submittedName>
        <fullName evidence="1">Disease resistance protein</fullName>
    </submittedName>
</protein>